<dbReference type="InterPro" id="IPR018253">
    <property type="entry name" value="DnaJ_domain_CS"/>
</dbReference>
<evidence type="ECO:0000256" key="2">
    <source>
        <dbReference type="ARBA" id="ARBA00022705"/>
    </source>
</evidence>
<dbReference type="NCBIfam" id="TIGR02349">
    <property type="entry name" value="DnaJ_bact"/>
    <property type="match status" value="1"/>
</dbReference>
<organism evidence="13 14">
    <name type="scientific">Candidatus Rhabdochlamydia oedothoracis</name>
    <dbReference type="NCBI Taxonomy" id="2720720"/>
    <lineage>
        <taxon>Bacteria</taxon>
        <taxon>Pseudomonadati</taxon>
        <taxon>Chlamydiota</taxon>
        <taxon>Chlamydiia</taxon>
        <taxon>Parachlamydiales</taxon>
        <taxon>Candidatus Rhabdochlamydiaceae</taxon>
        <taxon>Candidatus Rhabdochlamydia</taxon>
    </lineage>
</organism>
<evidence type="ECO:0000256" key="6">
    <source>
        <dbReference type="ARBA" id="ARBA00022833"/>
    </source>
</evidence>
<feature type="binding site" evidence="9">
    <location>
        <position position="213"/>
    </location>
    <ligand>
        <name>Zn(2+)</name>
        <dbReference type="ChEBI" id="CHEBI:29105"/>
        <label>1</label>
    </ligand>
</feature>
<dbReference type="SMART" id="SM00271">
    <property type="entry name" value="DnaJ"/>
    <property type="match status" value="1"/>
</dbReference>
<dbReference type="SUPFAM" id="SSF46565">
    <property type="entry name" value="Chaperone J-domain"/>
    <property type="match status" value="1"/>
</dbReference>
<evidence type="ECO:0000256" key="4">
    <source>
        <dbReference type="ARBA" id="ARBA00022737"/>
    </source>
</evidence>
<feature type="repeat" description="CXXCXGXG motif" evidence="9">
    <location>
        <begin position="213"/>
        <end position="220"/>
    </location>
</feature>
<evidence type="ECO:0000256" key="3">
    <source>
        <dbReference type="ARBA" id="ARBA00022723"/>
    </source>
</evidence>
<dbReference type="CDD" id="cd10719">
    <property type="entry name" value="DnaJ_zf"/>
    <property type="match status" value="1"/>
</dbReference>
<dbReference type="RefSeq" id="WP_215217229.1">
    <property type="nucleotide sequence ID" value="NZ_CP075587.1"/>
</dbReference>
<keyword evidence="7 9" id="KW-0346">Stress response</keyword>
<dbReference type="InterPro" id="IPR012724">
    <property type="entry name" value="DnaJ"/>
</dbReference>
<dbReference type="InterPro" id="IPR002939">
    <property type="entry name" value="DnaJ_C"/>
</dbReference>
<keyword evidence="8 9" id="KW-0143">Chaperone</keyword>
<dbReference type="PROSITE" id="PS50076">
    <property type="entry name" value="DNAJ_2"/>
    <property type="match status" value="1"/>
</dbReference>
<sequence length="386" mass="41806">MSSSDYYKELGISRDATQEEIKAAYRKNALQYHPDKNQGNPEATEKFKKISQAYEILGDEEKRRHYDQYGTHDPRAAGFGSSSGGAGSFSSMEEALRTFMHAFGGGGGNDSVFDSFFGGGGSEEAGGQQGASKKINVTLSFEEAVKGVEKEASVTNYVCCNTCNGLGAASANGVKKCPACRGCGQIHQTRGFFSMSSVCHQCYGQGKTITDPCKTCHGTGRVKKKQTVPIKIPAGVDTGMRLRMSEYGDVGERGGPAGDLYIFITVKPHNVFQRDGDNVIVEFPISFVEASLGCKKEIPTPTGENVRISIPDGTQSGKILRVKGGGFPNVRGKSKGDLLIKLLIETPIRLTSNQKDLLKKFQELETERNNPLQGNFSEKVKVFFSE</sequence>
<dbReference type="Proteomes" id="UP000826014">
    <property type="component" value="Chromosome"/>
</dbReference>
<dbReference type="CDD" id="cd06257">
    <property type="entry name" value="DnaJ"/>
    <property type="match status" value="1"/>
</dbReference>
<dbReference type="EMBL" id="CP075587">
    <property type="protein sequence ID" value="QYF48329.1"/>
    <property type="molecule type" value="Genomic_DNA"/>
</dbReference>
<evidence type="ECO:0000259" key="11">
    <source>
        <dbReference type="PROSITE" id="PS50076"/>
    </source>
</evidence>
<name>A0ABX8UZD8_9BACT</name>
<dbReference type="InterPro" id="IPR008971">
    <property type="entry name" value="HSP40/DnaJ_pept-bd"/>
</dbReference>
<dbReference type="InterPro" id="IPR036869">
    <property type="entry name" value="J_dom_sf"/>
</dbReference>
<evidence type="ECO:0000256" key="10">
    <source>
        <dbReference type="PROSITE-ProRule" id="PRU00546"/>
    </source>
</evidence>
<evidence type="ECO:0000313" key="14">
    <source>
        <dbReference type="Proteomes" id="UP000826014"/>
    </source>
</evidence>
<dbReference type="InterPro" id="IPR001623">
    <property type="entry name" value="DnaJ_domain"/>
</dbReference>
<proteinExistence type="inferred from homology"/>
<keyword evidence="2 9" id="KW-0235">DNA replication</keyword>
<dbReference type="InterPro" id="IPR036410">
    <property type="entry name" value="HSP_DnaJ_Cys-rich_dom_sf"/>
</dbReference>
<evidence type="ECO:0000313" key="13">
    <source>
        <dbReference type="EMBL" id="QYF48329.1"/>
    </source>
</evidence>
<feature type="zinc finger region" description="CR-type" evidence="10">
    <location>
        <begin position="147"/>
        <end position="225"/>
    </location>
</feature>
<feature type="binding site" evidence="9">
    <location>
        <position position="199"/>
    </location>
    <ligand>
        <name>Zn(2+)</name>
        <dbReference type="ChEBI" id="CHEBI:29105"/>
        <label>2</label>
    </ligand>
</feature>
<keyword evidence="6 9" id="KW-0862">Zinc</keyword>
<comment type="similarity">
    <text evidence="9">Belongs to the DnaJ family.</text>
</comment>
<evidence type="ECO:0000256" key="9">
    <source>
        <dbReference type="HAMAP-Rule" id="MF_01152"/>
    </source>
</evidence>
<feature type="binding site" evidence="9">
    <location>
        <position position="202"/>
    </location>
    <ligand>
        <name>Zn(2+)</name>
        <dbReference type="ChEBI" id="CHEBI:29105"/>
        <label>2</label>
    </ligand>
</feature>
<accession>A0ABX8UZD8</accession>
<dbReference type="CDD" id="cd10747">
    <property type="entry name" value="DnaJ_C"/>
    <property type="match status" value="1"/>
</dbReference>
<evidence type="ECO:0000256" key="1">
    <source>
        <dbReference type="ARBA" id="ARBA00022490"/>
    </source>
</evidence>
<feature type="domain" description="CR-type" evidence="12">
    <location>
        <begin position="147"/>
        <end position="225"/>
    </location>
</feature>
<dbReference type="NCBIfam" id="NF008035">
    <property type="entry name" value="PRK10767.1"/>
    <property type="match status" value="1"/>
</dbReference>
<keyword evidence="5 9" id="KW-0863">Zinc-finger</keyword>
<dbReference type="Pfam" id="PF01556">
    <property type="entry name" value="DnaJ_C"/>
    <property type="match status" value="1"/>
</dbReference>
<evidence type="ECO:0000256" key="8">
    <source>
        <dbReference type="ARBA" id="ARBA00023186"/>
    </source>
</evidence>
<feature type="binding site" evidence="9">
    <location>
        <position position="180"/>
    </location>
    <ligand>
        <name>Zn(2+)</name>
        <dbReference type="ChEBI" id="CHEBI:29105"/>
        <label>2</label>
    </ligand>
</feature>
<comment type="subunit">
    <text evidence="9">Homodimer.</text>
</comment>
<dbReference type="HAMAP" id="MF_01152">
    <property type="entry name" value="DnaJ"/>
    <property type="match status" value="1"/>
</dbReference>
<feature type="repeat" description="CXXCXGXG motif" evidence="9">
    <location>
        <begin position="199"/>
        <end position="206"/>
    </location>
</feature>
<feature type="binding site" evidence="9">
    <location>
        <position position="163"/>
    </location>
    <ligand>
        <name>Zn(2+)</name>
        <dbReference type="ChEBI" id="CHEBI:29105"/>
        <label>1</label>
    </ligand>
</feature>
<dbReference type="SUPFAM" id="SSF49493">
    <property type="entry name" value="HSP40/DnaJ peptide-binding domain"/>
    <property type="match status" value="2"/>
</dbReference>
<protein>
    <recommendedName>
        <fullName evidence="9">Chaperone protein DnaJ</fullName>
    </recommendedName>
</protein>
<dbReference type="PANTHER" id="PTHR43096">
    <property type="entry name" value="DNAJ HOMOLOG 1, MITOCHONDRIAL-RELATED"/>
    <property type="match status" value="1"/>
</dbReference>
<feature type="repeat" description="CXXCXGXG motif" evidence="9">
    <location>
        <begin position="177"/>
        <end position="184"/>
    </location>
</feature>
<keyword evidence="14" id="KW-1185">Reference proteome</keyword>
<dbReference type="Gene3D" id="1.10.287.110">
    <property type="entry name" value="DnaJ domain"/>
    <property type="match status" value="1"/>
</dbReference>
<feature type="domain" description="J" evidence="11">
    <location>
        <begin position="5"/>
        <end position="70"/>
    </location>
</feature>
<comment type="cofactor">
    <cofactor evidence="9">
        <name>Zn(2+)</name>
        <dbReference type="ChEBI" id="CHEBI:29105"/>
    </cofactor>
    <text evidence="9">Binds 2 Zn(2+) ions per monomer.</text>
</comment>
<feature type="binding site" evidence="9">
    <location>
        <position position="216"/>
    </location>
    <ligand>
        <name>Zn(2+)</name>
        <dbReference type="ChEBI" id="CHEBI:29105"/>
        <label>1</label>
    </ligand>
</feature>
<gene>
    <name evidence="9" type="primary">dnaJ</name>
    <name evidence="13" type="ORF">RHABOEDO_000464</name>
</gene>
<evidence type="ECO:0000256" key="7">
    <source>
        <dbReference type="ARBA" id="ARBA00023016"/>
    </source>
</evidence>
<dbReference type="PROSITE" id="PS51188">
    <property type="entry name" value="ZF_CR"/>
    <property type="match status" value="1"/>
</dbReference>
<dbReference type="PRINTS" id="PR00625">
    <property type="entry name" value="JDOMAIN"/>
</dbReference>
<reference evidence="13 14" key="1">
    <citation type="journal article" date="2022" name="bioRxiv">
        <title>Ecology and evolution of chlamydial symbionts of arthropods.</title>
        <authorList>
            <person name="Halter T."/>
            <person name="Koestlbacher S."/>
            <person name="Collingro A."/>
            <person name="Sixt B.S."/>
            <person name="Toenshoff E.R."/>
            <person name="Hendrickx F."/>
            <person name="Kostanjsek R."/>
            <person name="Horn M."/>
        </authorList>
    </citation>
    <scope>NUCLEOTIDE SEQUENCE [LARGE SCALE GENOMIC DNA]</scope>
    <source>
        <strain evidence="13">W744xW776</strain>
    </source>
</reference>
<comment type="subcellular location">
    <subcellularLocation>
        <location evidence="9">Cytoplasm</location>
    </subcellularLocation>
</comment>
<feature type="binding site" evidence="9">
    <location>
        <position position="160"/>
    </location>
    <ligand>
        <name>Zn(2+)</name>
        <dbReference type="ChEBI" id="CHEBI:29105"/>
        <label>1</label>
    </ligand>
</feature>
<dbReference type="Gene3D" id="2.60.260.20">
    <property type="entry name" value="Urease metallochaperone UreE, N-terminal domain"/>
    <property type="match status" value="2"/>
</dbReference>
<keyword evidence="3 9" id="KW-0479">Metal-binding</keyword>
<dbReference type="Pfam" id="PF00684">
    <property type="entry name" value="DnaJ_CXXCXGXG"/>
    <property type="match status" value="1"/>
</dbReference>
<feature type="repeat" description="CXXCXGXG motif" evidence="9">
    <location>
        <begin position="160"/>
        <end position="167"/>
    </location>
</feature>
<dbReference type="Gene3D" id="2.10.230.10">
    <property type="entry name" value="Heat shock protein DnaJ, cysteine-rich domain"/>
    <property type="match status" value="1"/>
</dbReference>
<dbReference type="InterPro" id="IPR001305">
    <property type="entry name" value="HSP_DnaJ_Cys-rich_dom"/>
</dbReference>
<feature type="binding site" evidence="9">
    <location>
        <position position="177"/>
    </location>
    <ligand>
        <name>Zn(2+)</name>
        <dbReference type="ChEBI" id="CHEBI:29105"/>
        <label>2</label>
    </ligand>
</feature>
<dbReference type="PROSITE" id="PS00636">
    <property type="entry name" value="DNAJ_1"/>
    <property type="match status" value="1"/>
</dbReference>
<keyword evidence="4 9" id="KW-0677">Repeat</keyword>
<dbReference type="PANTHER" id="PTHR43096:SF48">
    <property type="entry name" value="CHAPERONE PROTEIN DNAJ"/>
    <property type="match status" value="1"/>
</dbReference>
<evidence type="ECO:0000256" key="5">
    <source>
        <dbReference type="ARBA" id="ARBA00022771"/>
    </source>
</evidence>
<keyword evidence="1 9" id="KW-0963">Cytoplasm</keyword>
<evidence type="ECO:0000259" key="12">
    <source>
        <dbReference type="PROSITE" id="PS51188"/>
    </source>
</evidence>
<dbReference type="SUPFAM" id="SSF57938">
    <property type="entry name" value="DnaJ/Hsp40 cysteine-rich domain"/>
    <property type="match status" value="1"/>
</dbReference>
<dbReference type="Pfam" id="PF00226">
    <property type="entry name" value="DnaJ"/>
    <property type="match status" value="1"/>
</dbReference>
<comment type="function">
    <text evidence="9">Participates actively in the response to hyperosmotic and heat shock by preventing the aggregation of stress-denatured proteins and by disaggregating proteins, also in an autonomous, DnaK-independent fashion. Unfolded proteins bind initially to DnaJ; upon interaction with the DnaJ-bound protein, DnaK hydrolyzes its bound ATP, resulting in the formation of a stable complex. GrpE releases ADP from DnaK; ATP binding to DnaK triggers the release of the substrate protein, thus completing the reaction cycle. Several rounds of ATP-dependent interactions between DnaJ, DnaK and GrpE are required for fully efficient folding. Also involved, together with DnaK and GrpE, in the DNA replication of plasmids through activation of initiation proteins.</text>
</comment>
<comment type="domain">
    <text evidence="9">The J domain is necessary and sufficient to stimulate DnaK ATPase activity. Zinc center 1 plays an important role in the autonomous, DnaK-independent chaperone activity of DnaJ. Zinc center 2 is essential for interaction with DnaK and for DnaJ activity.</text>
</comment>